<gene>
    <name evidence="6" type="ORF">D2N39_17510</name>
</gene>
<keyword evidence="3" id="KW-0813">Transport</keyword>
<feature type="domain" description="Leucine-binding protein" evidence="5">
    <location>
        <begin position="55"/>
        <end position="385"/>
    </location>
</feature>
<feature type="signal peptide" evidence="4">
    <location>
        <begin position="1"/>
        <end position="26"/>
    </location>
</feature>
<dbReference type="InterPro" id="IPR028081">
    <property type="entry name" value="Leu-bd"/>
</dbReference>
<dbReference type="OrthoDB" id="7210494at2"/>
<dbReference type="CDD" id="cd06339">
    <property type="entry name" value="PBP1_YraM_LppC_lipoprotein-like"/>
    <property type="match status" value="1"/>
</dbReference>
<keyword evidence="3" id="KW-0029">Amino-acid transport</keyword>
<feature type="chain" id="PRO_5017452682" evidence="4">
    <location>
        <begin position="27"/>
        <end position="402"/>
    </location>
</feature>
<dbReference type="PANTHER" id="PTHR30483">
    <property type="entry name" value="LEUCINE-SPECIFIC-BINDING PROTEIN"/>
    <property type="match status" value="1"/>
</dbReference>
<dbReference type="GO" id="GO:0006865">
    <property type="term" value="P:amino acid transport"/>
    <property type="evidence" value="ECO:0007669"/>
    <property type="project" value="UniProtKB-KW"/>
</dbReference>
<evidence type="ECO:0000256" key="2">
    <source>
        <dbReference type="ARBA" id="ARBA00022729"/>
    </source>
</evidence>
<dbReference type="PANTHER" id="PTHR30483:SF6">
    <property type="entry name" value="PERIPLASMIC BINDING PROTEIN OF ABC TRANSPORTER FOR NATURAL AMINO ACIDS"/>
    <property type="match status" value="1"/>
</dbReference>
<evidence type="ECO:0000313" key="6">
    <source>
        <dbReference type="EMBL" id="RID90562.1"/>
    </source>
</evidence>
<reference evidence="6 7" key="1">
    <citation type="submission" date="2018-09" db="EMBL/GenBank/DDBJ databases">
        <title>Gemmobacter lutimaris sp. nov., a marine bacterium isolated from tidal flat.</title>
        <authorList>
            <person name="Lee D.W."/>
            <person name="Yoo Y."/>
            <person name="Kim J.-J."/>
            <person name="Kim B.S."/>
        </authorList>
    </citation>
    <scope>NUCLEOTIDE SEQUENCE [LARGE SCALE GENOMIC DNA]</scope>
    <source>
        <strain evidence="6 7">YJ-T1-11</strain>
    </source>
</reference>
<dbReference type="SUPFAM" id="SSF53822">
    <property type="entry name" value="Periplasmic binding protein-like I"/>
    <property type="match status" value="1"/>
</dbReference>
<name>A0A398BJH8_9RHOB</name>
<dbReference type="AlphaFoldDB" id="A0A398BJH8"/>
<dbReference type="InterPro" id="IPR028082">
    <property type="entry name" value="Peripla_BP_I"/>
</dbReference>
<evidence type="ECO:0000256" key="1">
    <source>
        <dbReference type="ARBA" id="ARBA00010062"/>
    </source>
</evidence>
<evidence type="ECO:0000256" key="3">
    <source>
        <dbReference type="ARBA" id="ARBA00022970"/>
    </source>
</evidence>
<sequence length="402" mass="40925">MFPVFRLARKSLARMVPLRAAARATAVVGAAVLAACVPVAGPGAGGGQQIDPGAPVPVALLIPSGSGQASDELLARSLQNAARLAISDLGDVRIDLRVYPTAGQPGRAQAQAIKAVDEGAKIILGPVYAQEANAVGVAVASRGVNVLSFSNNTDIAGGNVFVLGPTFQNTADRLGRFAVRAGKSRVLLVHDRNIQGEVGRTAIQRGVSAAGGQIVGVESYEFSQNGILSAAPAIAAATRNSGAQAVFLTADTAGALPLISQTLRDNGVSPPNTALIGLTRWDIPAATLSLPGVQGGWFALPDPALYNQFQNRYQAAYGEPPLPISGLAYDGIAAIGALVKQGNRNALTASGLTQGSGFVGVNGIFRLRGDGTNERGLAVATIQNGQISILDPAPRSFAGAGF</sequence>
<protein>
    <submittedName>
        <fullName evidence="6">Penicillin-binding protein activator</fullName>
    </submittedName>
</protein>
<accession>A0A398BJH8</accession>
<keyword evidence="7" id="KW-1185">Reference proteome</keyword>
<dbReference type="InterPro" id="IPR051010">
    <property type="entry name" value="BCAA_transport"/>
</dbReference>
<comment type="caution">
    <text evidence="6">The sequence shown here is derived from an EMBL/GenBank/DDBJ whole genome shotgun (WGS) entry which is preliminary data.</text>
</comment>
<evidence type="ECO:0000259" key="5">
    <source>
        <dbReference type="Pfam" id="PF13458"/>
    </source>
</evidence>
<organism evidence="6 7">
    <name type="scientific">Gemmobacter lutimaris</name>
    <dbReference type="NCBI Taxonomy" id="2306023"/>
    <lineage>
        <taxon>Bacteria</taxon>
        <taxon>Pseudomonadati</taxon>
        <taxon>Pseudomonadota</taxon>
        <taxon>Alphaproteobacteria</taxon>
        <taxon>Rhodobacterales</taxon>
        <taxon>Paracoccaceae</taxon>
        <taxon>Gemmobacter</taxon>
    </lineage>
</organism>
<dbReference type="Gene3D" id="3.40.50.2300">
    <property type="match status" value="2"/>
</dbReference>
<keyword evidence="2 4" id="KW-0732">Signal</keyword>
<dbReference type="Pfam" id="PF13458">
    <property type="entry name" value="Peripla_BP_6"/>
    <property type="match status" value="1"/>
</dbReference>
<dbReference type="EMBL" id="QXXQ01000012">
    <property type="protein sequence ID" value="RID90562.1"/>
    <property type="molecule type" value="Genomic_DNA"/>
</dbReference>
<evidence type="ECO:0000256" key="4">
    <source>
        <dbReference type="SAM" id="SignalP"/>
    </source>
</evidence>
<comment type="similarity">
    <text evidence="1">Belongs to the leucine-binding protein family.</text>
</comment>
<dbReference type="Proteomes" id="UP000266649">
    <property type="component" value="Unassembled WGS sequence"/>
</dbReference>
<proteinExistence type="inferred from homology"/>
<evidence type="ECO:0000313" key="7">
    <source>
        <dbReference type="Proteomes" id="UP000266649"/>
    </source>
</evidence>
<dbReference type="RefSeq" id="WP_119136060.1">
    <property type="nucleotide sequence ID" value="NZ_QXXQ01000012.1"/>
</dbReference>